<dbReference type="EMBL" id="JAJFAZ020000005">
    <property type="protein sequence ID" value="KAI5327613.1"/>
    <property type="molecule type" value="Genomic_DNA"/>
</dbReference>
<organism evidence="2 3">
    <name type="scientific">Prunus dulcis</name>
    <name type="common">Almond</name>
    <name type="synonym">Amygdalus dulcis</name>
    <dbReference type="NCBI Taxonomy" id="3755"/>
    <lineage>
        <taxon>Eukaryota</taxon>
        <taxon>Viridiplantae</taxon>
        <taxon>Streptophyta</taxon>
        <taxon>Embryophyta</taxon>
        <taxon>Tracheophyta</taxon>
        <taxon>Spermatophyta</taxon>
        <taxon>Magnoliopsida</taxon>
        <taxon>eudicotyledons</taxon>
        <taxon>Gunneridae</taxon>
        <taxon>Pentapetalae</taxon>
        <taxon>rosids</taxon>
        <taxon>fabids</taxon>
        <taxon>Rosales</taxon>
        <taxon>Rosaceae</taxon>
        <taxon>Amygdaloideae</taxon>
        <taxon>Amygdaleae</taxon>
        <taxon>Prunus</taxon>
    </lineage>
</organism>
<dbReference type="AlphaFoldDB" id="A0AAD4VNC0"/>
<gene>
    <name evidence="2" type="ORF">L3X38_027009</name>
</gene>
<evidence type="ECO:0000256" key="1">
    <source>
        <dbReference type="SAM" id="Phobius"/>
    </source>
</evidence>
<reference evidence="2 3" key="1">
    <citation type="journal article" date="2022" name="G3 (Bethesda)">
        <title>Whole-genome sequence and methylome profiling of the almond [Prunus dulcis (Mill.) D.A. Webb] cultivar 'Nonpareil'.</title>
        <authorList>
            <person name="D'Amico-Willman K.M."/>
            <person name="Ouma W.Z."/>
            <person name="Meulia T."/>
            <person name="Sideli G.M."/>
            <person name="Gradziel T.M."/>
            <person name="Fresnedo-Ramirez J."/>
        </authorList>
    </citation>
    <scope>NUCLEOTIDE SEQUENCE [LARGE SCALE GENOMIC DNA]</scope>
    <source>
        <strain evidence="2">Clone GOH B32 T37-40</strain>
    </source>
</reference>
<feature type="transmembrane region" description="Helical" evidence="1">
    <location>
        <begin position="12"/>
        <end position="33"/>
    </location>
</feature>
<name>A0AAD4VNC0_PRUDU</name>
<comment type="caution">
    <text evidence="2">The sequence shown here is derived from an EMBL/GenBank/DDBJ whole genome shotgun (WGS) entry which is preliminary data.</text>
</comment>
<protein>
    <submittedName>
        <fullName evidence="2">Uncharacterized protein</fullName>
    </submittedName>
</protein>
<dbReference type="Proteomes" id="UP001054821">
    <property type="component" value="Chromosome 5"/>
</dbReference>
<proteinExistence type="predicted"/>
<keyword evidence="3" id="KW-1185">Reference proteome</keyword>
<sequence>MGLKYFFFADVSAYLALGLAGLDVGAFLLGWAVRWNCFIAPSIYHPSHPLESIRPKKSFPNPISSKGPRIKRGLISYSTLPHVPSIARLLSAVRYCSVAATSSIRSSGLKNYTEHT</sequence>
<accession>A0AAD4VNC0</accession>
<evidence type="ECO:0000313" key="2">
    <source>
        <dbReference type="EMBL" id="KAI5327613.1"/>
    </source>
</evidence>
<keyword evidence="1" id="KW-0812">Transmembrane</keyword>
<evidence type="ECO:0000313" key="3">
    <source>
        <dbReference type="Proteomes" id="UP001054821"/>
    </source>
</evidence>
<keyword evidence="1" id="KW-1133">Transmembrane helix</keyword>
<keyword evidence="1" id="KW-0472">Membrane</keyword>